<feature type="compositionally biased region" description="Basic and acidic residues" evidence="1">
    <location>
        <begin position="237"/>
        <end position="250"/>
    </location>
</feature>
<accession>A0AAV1II98</accession>
<keyword evidence="2" id="KW-0812">Transmembrane</keyword>
<keyword evidence="2" id="KW-0472">Membrane</keyword>
<evidence type="ECO:0000256" key="1">
    <source>
        <dbReference type="SAM" id="MobiDB-lite"/>
    </source>
</evidence>
<comment type="caution">
    <text evidence="3">The sequence shown here is derived from an EMBL/GenBank/DDBJ whole genome shotgun (WGS) entry which is preliminary data.</text>
</comment>
<feature type="region of interest" description="Disordered" evidence="1">
    <location>
        <begin position="317"/>
        <end position="344"/>
    </location>
</feature>
<dbReference type="SUPFAM" id="SSF57997">
    <property type="entry name" value="Tropomyosin"/>
    <property type="match status" value="1"/>
</dbReference>
<feature type="region of interest" description="Disordered" evidence="1">
    <location>
        <begin position="154"/>
        <end position="196"/>
    </location>
</feature>
<feature type="compositionally biased region" description="Low complexity" evidence="1">
    <location>
        <begin position="222"/>
        <end position="236"/>
    </location>
</feature>
<feature type="compositionally biased region" description="Basic and acidic residues" evidence="1">
    <location>
        <begin position="185"/>
        <end position="196"/>
    </location>
</feature>
<sequence>MASSQVATTCTEPNTVPAAIPSLLLERLFIAAISALGSVTVTLGIIKWRVRKNRREAEHISDEEESDGEDSVALEKQLAWSEHRMRELEALVDKAASKQAEAEEKLQKARNAAAAGQERSREAARHAAESREKVHRLESVQSNLLAEREQLLREAEQARSAQAATQAKLGKAEEAASSAAQKLKVHSEERRGLDRRIKDLEIRLSGALSSKSLSDEEHAQRAQELQQQAASASKAQHAAEADLARVKSKGADIQRKVEAASLSVGSMRRELEARERRCGELEALLRQQQEARASLEGQLAGSRQRVKELQVQLQMSQEALSKSEERLRAAARERQGSVEGRSRR</sequence>
<reference evidence="3 4" key="1">
    <citation type="submission" date="2023-10" db="EMBL/GenBank/DDBJ databases">
        <authorList>
            <person name="Maclean D."/>
            <person name="Macfadyen A."/>
        </authorList>
    </citation>
    <scope>NUCLEOTIDE SEQUENCE [LARGE SCALE GENOMIC DNA]</scope>
</reference>
<feature type="transmembrane region" description="Helical" evidence="2">
    <location>
        <begin position="28"/>
        <end position="46"/>
    </location>
</feature>
<feature type="region of interest" description="Disordered" evidence="1">
    <location>
        <begin position="208"/>
        <end position="250"/>
    </location>
</feature>
<dbReference type="AlphaFoldDB" id="A0AAV1II98"/>
<proteinExistence type="predicted"/>
<keyword evidence="2" id="KW-1133">Transmembrane helix</keyword>
<protein>
    <submittedName>
        <fullName evidence="3">Uncharacterized protein</fullName>
    </submittedName>
</protein>
<feature type="compositionally biased region" description="Basic and acidic residues" evidence="1">
    <location>
        <begin position="321"/>
        <end position="336"/>
    </location>
</feature>
<evidence type="ECO:0000313" key="4">
    <source>
        <dbReference type="Proteomes" id="UP001314263"/>
    </source>
</evidence>
<gene>
    <name evidence="3" type="ORF">CVIRNUC_009153</name>
</gene>
<evidence type="ECO:0000313" key="3">
    <source>
        <dbReference type="EMBL" id="CAK0785940.1"/>
    </source>
</evidence>
<keyword evidence="4" id="KW-1185">Reference proteome</keyword>
<evidence type="ECO:0000256" key="2">
    <source>
        <dbReference type="SAM" id="Phobius"/>
    </source>
</evidence>
<feature type="compositionally biased region" description="Basic and acidic residues" evidence="1">
    <location>
        <begin position="118"/>
        <end position="137"/>
    </location>
</feature>
<feature type="region of interest" description="Disordered" evidence="1">
    <location>
        <begin position="105"/>
        <end position="137"/>
    </location>
</feature>
<dbReference type="EMBL" id="CAUYUE010000013">
    <property type="protein sequence ID" value="CAK0785940.1"/>
    <property type="molecule type" value="Genomic_DNA"/>
</dbReference>
<feature type="compositionally biased region" description="Low complexity" evidence="1">
    <location>
        <begin position="158"/>
        <end position="167"/>
    </location>
</feature>
<name>A0AAV1II98_9CHLO</name>
<dbReference type="Proteomes" id="UP001314263">
    <property type="component" value="Unassembled WGS sequence"/>
</dbReference>
<organism evidence="3 4">
    <name type="scientific">Coccomyxa viridis</name>
    <dbReference type="NCBI Taxonomy" id="1274662"/>
    <lineage>
        <taxon>Eukaryota</taxon>
        <taxon>Viridiplantae</taxon>
        <taxon>Chlorophyta</taxon>
        <taxon>core chlorophytes</taxon>
        <taxon>Trebouxiophyceae</taxon>
        <taxon>Trebouxiophyceae incertae sedis</taxon>
        <taxon>Coccomyxaceae</taxon>
        <taxon>Coccomyxa</taxon>
    </lineage>
</organism>